<dbReference type="InterPro" id="IPR032821">
    <property type="entry name" value="PKS_assoc"/>
</dbReference>
<dbReference type="Pfam" id="PF02801">
    <property type="entry name" value="Ketoacyl-synt_C"/>
    <property type="match status" value="1"/>
</dbReference>
<dbReference type="Gene3D" id="3.40.47.10">
    <property type="match status" value="1"/>
</dbReference>
<dbReference type="SUPFAM" id="SSF52151">
    <property type="entry name" value="FabD/lysophospholipase-like"/>
    <property type="match status" value="1"/>
</dbReference>
<protein>
    <submittedName>
        <fullName evidence="8">6-methylsalicylic acid synthase</fullName>
        <ecNumber evidence="8">2.3.1.165</ecNumber>
    </submittedName>
</protein>
<dbReference type="CDD" id="cd08955">
    <property type="entry name" value="KR_2_FAS_SDR_x"/>
    <property type="match status" value="1"/>
</dbReference>
<dbReference type="Gene3D" id="1.10.1200.10">
    <property type="entry name" value="ACP-like"/>
    <property type="match status" value="1"/>
</dbReference>
<keyword evidence="9" id="KW-1185">Reference proteome</keyword>
<evidence type="ECO:0000256" key="3">
    <source>
        <dbReference type="ARBA" id="ARBA00022679"/>
    </source>
</evidence>
<dbReference type="PROSITE" id="PS52019">
    <property type="entry name" value="PKS_MFAS_DH"/>
    <property type="match status" value="1"/>
</dbReference>
<proteinExistence type="predicted"/>
<comment type="caution">
    <text evidence="8">The sequence shown here is derived from an EMBL/GenBank/DDBJ whole genome shotgun (WGS) entry which is preliminary data.</text>
</comment>
<dbReference type="InterPro" id="IPR036291">
    <property type="entry name" value="NAD(P)-bd_dom_sf"/>
</dbReference>
<gene>
    <name evidence="8" type="ORF">J2S55_009612</name>
</gene>
<feature type="active site" description="Proton donor; for dehydratase activity" evidence="4">
    <location>
        <position position="1079"/>
    </location>
</feature>
<dbReference type="GO" id="GO:0050641">
    <property type="term" value="F:6-methylsalicylic acid synthase activity"/>
    <property type="evidence" value="ECO:0007669"/>
    <property type="project" value="UniProtKB-EC"/>
</dbReference>
<organism evidence="8 9">
    <name type="scientific">Streptosporangium brasiliense</name>
    <dbReference type="NCBI Taxonomy" id="47480"/>
    <lineage>
        <taxon>Bacteria</taxon>
        <taxon>Bacillati</taxon>
        <taxon>Actinomycetota</taxon>
        <taxon>Actinomycetes</taxon>
        <taxon>Streptosporangiales</taxon>
        <taxon>Streptosporangiaceae</taxon>
        <taxon>Streptosporangium</taxon>
    </lineage>
</organism>
<dbReference type="InterPro" id="IPR020806">
    <property type="entry name" value="PKS_PP-bd"/>
</dbReference>
<dbReference type="Pfam" id="PF00109">
    <property type="entry name" value="ketoacyl-synt"/>
    <property type="match status" value="1"/>
</dbReference>
<dbReference type="InterPro" id="IPR020807">
    <property type="entry name" value="PKS_DH"/>
</dbReference>
<dbReference type="InterPro" id="IPR050091">
    <property type="entry name" value="PKS_NRPS_Biosynth_Enz"/>
</dbReference>
<dbReference type="InterPro" id="IPR049900">
    <property type="entry name" value="PKS_mFAS_DH"/>
</dbReference>
<feature type="domain" description="Carrier" evidence="5">
    <location>
        <begin position="1642"/>
        <end position="1719"/>
    </location>
</feature>
<dbReference type="Pfam" id="PF00550">
    <property type="entry name" value="PP-binding"/>
    <property type="match status" value="1"/>
</dbReference>
<name>A0ABT9RNI1_9ACTN</name>
<dbReference type="SMART" id="SM00826">
    <property type="entry name" value="PKS_DH"/>
    <property type="match status" value="1"/>
</dbReference>
<dbReference type="InterPro" id="IPR049552">
    <property type="entry name" value="PKS_DH_N"/>
</dbReference>
<dbReference type="InterPro" id="IPR013968">
    <property type="entry name" value="PKS_KR"/>
</dbReference>
<dbReference type="SUPFAM" id="SSF47336">
    <property type="entry name" value="ACP-like"/>
    <property type="match status" value="1"/>
</dbReference>
<keyword evidence="8" id="KW-0012">Acyltransferase</keyword>
<dbReference type="InterPro" id="IPR016035">
    <property type="entry name" value="Acyl_Trfase/lysoPLipase"/>
</dbReference>
<evidence type="ECO:0000313" key="9">
    <source>
        <dbReference type="Proteomes" id="UP001230426"/>
    </source>
</evidence>
<dbReference type="Gene3D" id="3.10.129.110">
    <property type="entry name" value="Polyketide synthase dehydratase"/>
    <property type="match status" value="1"/>
</dbReference>
<dbReference type="Pfam" id="PF16197">
    <property type="entry name" value="KAsynt_C_assoc"/>
    <property type="match status" value="1"/>
</dbReference>
<dbReference type="RefSeq" id="WP_306876091.1">
    <property type="nucleotide sequence ID" value="NZ_JAUSRB010000003.1"/>
</dbReference>
<dbReference type="Pfam" id="PF21089">
    <property type="entry name" value="PKS_DH_N"/>
    <property type="match status" value="1"/>
</dbReference>
<reference evidence="8 9" key="1">
    <citation type="submission" date="2023-07" db="EMBL/GenBank/DDBJ databases">
        <title>Sequencing the genomes of 1000 actinobacteria strains.</title>
        <authorList>
            <person name="Klenk H.-P."/>
        </authorList>
    </citation>
    <scope>NUCLEOTIDE SEQUENCE [LARGE SCALE GENOMIC DNA]</scope>
    <source>
        <strain evidence="8 9">DSM 44109</strain>
    </source>
</reference>
<dbReference type="PANTHER" id="PTHR43775:SF37">
    <property type="entry name" value="SI:DKEY-61P9.11"/>
    <property type="match status" value="1"/>
</dbReference>
<dbReference type="InterPro" id="IPR014043">
    <property type="entry name" value="Acyl_transferase_dom"/>
</dbReference>
<keyword evidence="3 8" id="KW-0808">Transferase</keyword>
<dbReference type="SUPFAM" id="SSF55048">
    <property type="entry name" value="Probable ACP-binding domain of malonyl-CoA ACP transacylase"/>
    <property type="match status" value="1"/>
</dbReference>
<dbReference type="PROSITE" id="PS52004">
    <property type="entry name" value="KS3_2"/>
    <property type="match status" value="1"/>
</dbReference>
<evidence type="ECO:0000259" key="5">
    <source>
        <dbReference type="PROSITE" id="PS50075"/>
    </source>
</evidence>
<keyword evidence="2" id="KW-0597">Phosphoprotein</keyword>
<dbReference type="Gene3D" id="3.40.50.720">
    <property type="entry name" value="NAD(P)-binding Rossmann-like Domain"/>
    <property type="match status" value="1"/>
</dbReference>
<feature type="region of interest" description="C-terminal hotdog fold" evidence="4">
    <location>
        <begin position="1020"/>
        <end position="1155"/>
    </location>
</feature>
<dbReference type="PROSITE" id="PS00606">
    <property type="entry name" value="KS3_1"/>
    <property type="match status" value="1"/>
</dbReference>
<feature type="active site" description="Proton acceptor; for dehydratase activity" evidence="4">
    <location>
        <position position="923"/>
    </location>
</feature>
<dbReference type="CDD" id="cd00833">
    <property type="entry name" value="PKS"/>
    <property type="match status" value="1"/>
</dbReference>
<dbReference type="Pfam" id="PF00698">
    <property type="entry name" value="Acyl_transf_1"/>
    <property type="match status" value="1"/>
</dbReference>
<evidence type="ECO:0000313" key="8">
    <source>
        <dbReference type="EMBL" id="MDP9870274.1"/>
    </source>
</evidence>
<dbReference type="PANTHER" id="PTHR43775">
    <property type="entry name" value="FATTY ACID SYNTHASE"/>
    <property type="match status" value="1"/>
</dbReference>
<dbReference type="InterPro" id="IPR001227">
    <property type="entry name" value="Ac_transferase_dom_sf"/>
</dbReference>
<dbReference type="InterPro" id="IPR009081">
    <property type="entry name" value="PP-bd_ACP"/>
</dbReference>
<dbReference type="EC" id="2.3.1.165" evidence="8"/>
<dbReference type="PROSITE" id="PS50075">
    <property type="entry name" value="CARRIER"/>
    <property type="match status" value="1"/>
</dbReference>
<dbReference type="InterPro" id="IPR006162">
    <property type="entry name" value="Ppantetheine_attach_site"/>
</dbReference>
<feature type="domain" description="PKS/mFAS DH" evidence="7">
    <location>
        <begin position="890"/>
        <end position="1155"/>
    </location>
</feature>
<feature type="domain" description="Ketosynthase family 3 (KS3)" evidence="6">
    <location>
        <begin position="4"/>
        <end position="429"/>
    </location>
</feature>
<feature type="region of interest" description="N-terminal hotdog fold" evidence="4">
    <location>
        <begin position="890"/>
        <end position="1010"/>
    </location>
</feature>
<dbReference type="Proteomes" id="UP001230426">
    <property type="component" value="Unassembled WGS sequence"/>
</dbReference>
<dbReference type="InterPro" id="IPR057326">
    <property type="entry name" value="KR_dom"/>
</dbReference>
<dbReference type="SMART" id="SM00823">
    <property type="entry name" value="PKS_PP"/>
    <property type="match status" value="1"/>
</dbReference>
<dbReference type="InterPro" id="IPR042104">
    <property type="entry name" value="PKS_dehydratase_sf"/>
</dbReference>
<dbReference type="Gene3D" id="3.40.366.10">
    <property type="entry name" value="Malonyl-Coenzyme A Acyl Carrier Protein, domain 2"/>
    <property type="match status" value="1"/>
</dbReference>
<dbReference type="InterPro" id="IPR018201">
    <property type="entry name" value="Ketoacyl_synth_AS"/>
</dbReference>
<evidence type="ECO:0000256" key="4">
    <source>
        <dbReference type="PROSITE-ProRule" id="PRU01363"/>
    </source>
</evidence>
<evidence type="ECO:0000259" key="6">
    <source>
        <dbReference type="PROSITE" id="PS52004"/>
    </source>
</evidence>
<dbReference type="InterPro" id="IPR020841">
    <property type="entry name" value="PKS_Beta-ketoAc_synthase_dom"/>
</dbReference>
<dbReference type="Pfam" id="PF08659">
    <property type="entry name" value="KR"/>
    <property type="match status" value="1"/>
</dbReference>
<dbReference type="PROSITE" id="PS00012">
    <property type="entry name" value="PHOSPHOPANTETHEINE"/>
    <property type="match status" value="1"/>
</dbReference>
<dbReference type="SMART" id="SM00825">
    <property type="entry name" value="PKS_KS"/>
    <property type="match status" value="1"/>
</dbReference>
<dbReference type="SMART" id="SM00827">
    <property type="entry name" value="PKS_AT"/>
    <property type="match status" value="1"/>
</dbReference>
<dbReference type="SUPFAM" id="SSF51735">
    <property type="entry name" value="NAD(P)-binding Rossmann-fold domains"/>
    <property type="match status" value="2"/>
</dbReference>
<keyword evidence="1" id="KW-0596">Phosphopantetheine</keyword>
<dbReference type="EMBL" id="JAUSRB010000003">
    <property type="protein sequence ID" value="MDP9870274.1"/>
    <property type="molecule type" value="Genomic_DNA"/>
</dbReference>
<evidence type="ECO:0000256" key="1">
    <source>
        <dbReference type="ARBA" id="ARBA00022450"/>
    </source>
</evidence>
<evidence type="ECO:0000256" key="2">
    <source>
        <dbReference type="ARBA" id="ARBA00022553"/>
    </source>
</evidence>
<accession>A0ABT9RNI1</accession>
<dbReference type="SMART" id="SM00822">
    <property type="entry name" value="PKS_KR"/>
    <property type="match status" value="1"/>
</dbReference>
<dbReference type="InterPro" id="IPR036736">
    <property type="entry name" value="ACP-like_sf"/>
</dbReference>
<dbReference type="InterPro" id="IPR016036">
    <property type="entry name" value="Malonyl_transacylase_ACP-bd"/>
</dbReference>
<evidence type="ECO:0000259" key="7">
    <source>
        <dbReference type="PROSITE" id="PS52019"/>
    </source>
</evidence>
<dbReference type="InterPro" id="IPR014031">
    <property type="entry name" value="Ketoacyl_synth_C"/>
</dbReference>
<dbReference type="SMART" id="SM01294">
    <property type="entry name" value="PKS_PP_betabranch"/>
    <property type="match status" value="1"/>
</dbReference>
<dbReference type="InterPro" id="IPR014030">
    <property type="entry name" value="Ketoacyl_synth_N"/>
</dbReference>
<dbReference type="InterPro" id="IPR016039">
    <property type="entry name" value="Thiolase-like"/>
</dbReference>
<dbReference type="Gene3D" id="3.30.70.3290">
    <property type="match status" value="1"/>
</dbReference>
<sequence>MNSPEPVAIIGMACRFAGDIDSPDKFWTLLREGGDTIGELPRDRWDWYASQGREHAAAVRDVTRRGAFLNDVKGFDADFFDITPREAALMDPQQRIVLELAWEALEHAGIPPRDLGGSDAGVFMGVGADDYGRRLLEDLPRIEAWTGIGGAYCAVANRVSYAMDLRGPSVAVDTACSSSLVAIHLAAQALRAGECPVALAGGVLVMAAPGLSLVLDAAGATSPDGRSKSFDADADGYGRGEGGGVVVLKLLSDARRDGDRVLAVVRGSAVHQDGRTNGIMAPSGEAQAHLMRRAYRAAGIDPATVGYVEAHGTGTRVGDPLEAGAMTSVFGPGRPEGQPCLIGSVKPNIGHLEAGAGVAGVIKTVLALQHAEIPPSLNFTTPNPAIPWDTSGLRVTTELTPWPDTGGPRRAGVSGYGYGGTIAHVILEAADAPAEQAADDSGPALYPLSAASQAAVGQYAGRLADRLTRDGGTKTADVGHTLAHRRTHLPHRAAVFAADREQLIARLRELAGSGTGAATGTVPPSTGRGLVWVFSGHGSQWTGMARELLATDPVFAGVIDRLEPVFVEEMGVSPRSTILDDAPQPVDVIQPMIFAVQTALAALWRAGGVRPDAVIGHSVGEIAAAVTAGVLTLEQGARLVCRRSVLLRQVAGRGAMAMVNLPPQEAEQRLGDRRDLAVAVAAATGSAVVSGDIEAVREISERWQAEGLGVRQVDSDVAFHSPHMDPLLDALASAAADLPPRTPAIPVYTTALHDPRSTAPRDGSYWAANLRGQVRFAQAVTAAVEDGYRLFVEVSPHPVVEHSINETLDGLGVEDAFVTHSLRRNRPERETLLTNLGLLYCHGAEVDWSALWPGGTLADLPTTAWQHRPHWSEEPVGRSSLTEQHDPAGHTLLGGRTSVIGTTPAQAWLTYLDRDSRPYPGDHPVREVEIIPAAVLLNTFLTAAASTGPWPDLTDVALRVPVSVTSPRNLQIVLQDGTVRLSSQIADDGADDKGWVTHTTAAVEPHSAPDTHLEPDDVAAGEELPTDYVVDRLAALGVAAMGFPWAVERIQLGEGTLVATVRADQDADTVPTTWAPILDAALSTASVAFSGPPILRMPAHIHRVTLAETSPARARVTVRVTGDDAVDVEIADLDGTVVGRLSRLRYGVLDSDVGAVTNPRRLVHEITWRPAERKESLITPEMVLVGPDTALLGRLTERLGGSGIPHRIATTPEELRDSELTGDHIVLVVPALGAPSEVDETAAHASWLLARTAQRLAGTGLVTPARLWCVTQGVRESADERALGHGPLWGLGRIIGGEHPEFWGGVVDIGQSPEDVPGLISVVRTMRGEDVVVVRDGEPSLPRLRRLEGDPVRQPMTCQPDGTYLITGGLGVLGLEVAHWLADRGGRRIVLAGRRALPPRDAWDRLTDPTELAQVEAIRSLERLGVTVVTVAVDIADAEAAAKLLSAASLGLPPIRGVVHAAGVLDNHTLRTLDEGSLRTVLRPKVNGALVLHSLFPPGSVDFFVLFSSSGQLLGLPGQASYAAGNAFLDALAAHRRAAGDSATTSFGWTSWRGLGMSTSSAVIDVELAARGTADISLTEAFGAWELAERYDLGYAAVLRTIPLEAGERRLPLLSELPSDTPAEESTAEQTTSPWIGLNGPDLHLFLTEEIRRQVAAETKLAATEVDPRHPLIEMGLDSVMTMRIRRGLEKRFRLPLPVTLFWDRPTIDAVASLLAERIDGSESAPLSEGSVR</sequence>
<dbReference type="SUPFAM" id="SSF53901">
    <property type="entry name" value="Thiolase-like"/>
    <property type="match status" value="1"/>
</dbReference>